<dbReference type="RefSeq" id="WP_054965032.1">
    <property type="nucleotide sequence ID" value="NZ_FMUN01000004.1"/>
</dbReference>
<reference evidence="2" key="1">
    <citation type="submission" date="2016-10" db="EMBL/GenBank/DDBJ databases">
        <authorList>
            <person name="Varghese N."/>
        </authorList>
    </citation>
    <scope>NUCLEOTIDE SEQUENCE [LARGE SCALE GENOMIC DNA]</scope>
    <source>
        <strain evidence="2">HL 19</strain>
    </source>
</reference>
<dbReference type="AlphaFoldDB" id="A0A0P9EG35"/>
<name>A0A0P9EG35_9GAMM</name>
<accession>A0A0P9EG35</accession>
<dbReference type="EMBL" id="FMUN01000004">
    <property type="protein sequence ID" value="SCY27779.1"/>
    <property type="molecule type" value="Genomic_DNA"/>
</dbReference>
<evidence type="ECO:0000313" key="1">
    <source>
        <dbReference type="EMBL" id="SCY27779.1"/>
    </source>
</evidence>
<organism evidence="1 2">
    <name type="scientific">Thiohalorhabdus denitrificans</name>
    <dbReference type="NCBI Taxonomy" id="381306"/>
    <lineage>
        <taxon>Bacteria</taxon>
        <taxon>Pseudomonadati</taxon>
        <taxon>Pseudomonadota</taxon>
        <taxon>Gammaproteobacteria</taxon>
        <taxon>Thiohalorhabdales</taxon>
        <taxon>Thiohalorhabdaceae</taxon>
        <taxon>Thiohalorhabdus</taxon>
    </lineage>
</organism>
<keyword evidence="2" id="KW-1185">Reference proteome</keyword>
<dbReference type="Proteomes" id="UP000183104">
    <property type="component" value="Unassembled WGS sequence"/>
</dbReference>
<protein>
    <submittedName>
        <fullName evidence="1">Uncharacterized protein</fullName>
    </submittedName>
</protein>
<evidence type="ECO:0000313" key="2">
    <source>
        <dbReference type="Proteomes" id="UP000183104"/>
    </source>
</evidence>
<proteinExistence type="predicted"/>
<sequence>MALWEVRARSAELLSGPFSEYDRLIQECFEVIAECIDLCSHRRDQAYFLATGLALTKARRFALGSYSLMLDGLGQEGGALLRPLIEYYELLTFVRMFPHRAQEVIDNRQPSAGKVAQEIEGRWKGLREYLNDHASHGSFSDHSTGHLYRADGSLASGENVGEETLGTNMSVFYAVSWLVAAEGVHNLSEGEAGLVNDQAWKLESLKAESYQVFDFEKGRT</sequence>
<gene>
    <name evidence="1" type="ORF">SAMN05661077_1682</name>
</gene>
<dbReference type="OrthoDB" id="7067789at2"/>